<dbReference type="EC" id="2.1.1.297" evidence="5"/>
<accession>A0ABS5ATM4</accession>
<dbReference type="NCBIfam" id="TIGR03534">
    <property type="entry name" value="RF_mod_PrmC"/>
    <property type="match status" value="1"/>
</dbReference>
<dbReference type="HAMAP" id="MF_02126">
    <property type="entry name" value="RF_methyltr_PrmC"/>
    <property type="match status" value="1"/>
</dbReference>
<dbReference type="Gene3D" id="3.40.50.150">
    <property type="entry name" value="Vaccinia Virus protein VP39"/>
    <property type="match status" value="1"/>
</dbReference>
<sequence length="276" mass="30723">MKLAQILADMERQLGAAGSEPESLSFTYRALNHLSFTDFVLKLQTEAEEAELQQLQTIQKQLLAHRPAQYIIGSSDFCGLTLQVDDRVLIPRPETEELVELILAENPDLPLAVLDIGTGSGAIALALAARRRQWRLTASDISEEALALAAENAQTYGLAADFIQSDCFEKIAGRYDIIVSNPPYISAADKEEVGPNVLSSEPHMALFAEEDGYAIYRKIAEQAEPYLTEKGKIYLEIGYKQGAKVREYFEKSFPQKRVRVLQDQFGKDRMVAVDHG</sequence>
<keyword evidence="3 5" id="KW-0949">S-adenosyl-L-methionine</keyword>
<comment type="function">
    <text evidence="5">Methylates the class 1 translation termination release factors RF1/PrfA and RF2/PrfB on the glutamine residue of the universally conserved GGQ motif.</text>
</comment>
<protein>
    <recommendedName>
        <fullName evidence="5">Release factor glutamine methyltransferase</fullName>
        <shortName evidence="5">RF MTase</shortName>
        <ecNumber evidence="5">2.1.1.297</ecNumber>
    </recommendedName>
    <alternativeName>
        <fullName evidence="5">N5-glutamine methyltransferase PrmC</fullName>
    </alternativeName>
    <alternativeName>
        <fullName evidence="5">Protein-(glutamine-N5) MTase PrmC</fullName>
    </alternativeName>
    <alternativeName>
        <fullName evidence="5">Protein-glutamine N-methyltransferase PrmC</fullName>
    </alternativeName>
</protein>
<keyword evidence="1 5" id="KW-0489">Methyltransferase</keyword>
<feature type="domain" description="Methyltransferase small" evidence="6">
    <location>
        <begin position="111"/>
        <end position="189"/>
    </location>
</feature>
<dbReference type="InterPro" id="IPR029063">
    <property type="entry name" value="SAM-dependent_MTases_sf"/>
</dbReference>
<dbReference type="GO" id="GO:0008168">
    <property type="term" value="F:methyltransferase activity"/>
    <property type="evidence" value="ECO:0007669"/>
    <property type="project" value="UniProtKB-KW"/>
</dbReference>
<dbReference type="PROSITE" id="PS00092">
    <property type="entry name" value="N6_MTASE"/>
    <property type="match status" value="1"/>
</dbReference>
<comment type="catalytic activity">
    <reaction evidence="4 5">
        <text>L-glutaminyl-[peptide chain release factor] + S-adenosyl-L-methionine = N(5)-methyl-L-glutaminyl-[peptide chain release factor] + S-adenosyl-L-homocysteine + H(+)</text>
        <dbReference type="Rhea" id="RHEA:42896"/>
        <dbReference type="Rhea" id="RHEA-COMP:10271"/>
        <dbReference type="Rhea" id="RHEA-COMP:10272"/>
        <dbReference type="ChEBI" id="CHEBI:15378"/>
        <dbReference type="ChEBI" id="CHEBI:30011"/>
        <dbReference type="ChEBI" id="CHEBI:57856"/>
        <dbReference type="ChEBI" id="CHEBI:59789"/>
        <dbReference type="ChEBI" id="CHEBI:61891"/>
        <dbReference type="EC" id="2.1.1.297"/>
    </reaction>
</comment>
<evidence type="ECO:0000256" key="3">
    <source>
        <dbReference type="ARBA" id="ARBA00022691"/>
    </source>
</evidence>
<evidence type="ECO:0000259" key="6">
    <source>
        <dbReference type="Pfam" id="PF05175"/>
    </source>
</evidence>
<dbReference type="PANTHER" id="PTHR18895:SF74">
    <property type="entry name" value="MTRF1L RELEASE FACTOR GLUTAMINE METHYLTRANSFERASE"/>
    <property type="match status" value="1"/>
</dbReference>
<feature type="binding site" evidence="5">
    <location>
        <position position="140"/>
    </location>
    <ligand>
        <name>S-adenosyl-L-methionine</name>
        <dbReference type="ChEBI" id="CHEBI:59789"/>
    </ligand>
</feature>
<dbReference type="InterPro" id="IPR002052">
    <property type="entry name" value="DNA_methylase_N6_adenine_CS"/>
</dbReference>
<dbReference type="Gene3D" id="1.10.8.10">
    <property type="entry name" value="DNA helicase RuvA subunit, C-terminal domain"/>
    <property type="match status" value="1"/>
</dbReference>
<dbReference type="Pfam" id="PF05175">
    <property type="entry name" value="MTS"/>
    <property type="match status" value="1"/>
</dbReference>
<dbReference type="SUPFAM" id="SSF53335">
    <property type="entry name" value="S-adenosyl-L-methionine-dependent methyltransferases"/>
    <property type="match status" value="1"/>
</dbReference>
<organism evidence="8 9">
    <name type="scientific">Streptococcus panodentis</name>
    <dbReference type="NCBI Taxonomy" id="1581472"/>
    <lineage>
        <taxon>Bacteria</taxon>
        <taxon>Bacillati</taxon>
        <taxon>Bacillota</taxon>
        <taxon>Bacilli</taxon>
        <taxon>Lactobacillales</taxon>
        <taxon>Streptococcaceae</taxon>
        <taxon>Streptococcus</taxon>
    </lineage>
</organism>
<keyword evidence="2 5" id="KW-0808">Transferase</keyword>
<dbReference type="InterPro" id="IPR007848">
    <property type="entry name" value="Small_mtfrase_dom"/>
</dbReference>
<proteinExistence type="inferred from homology"/>
<dbReference type="PANTHER" id="PTHR18895">
    <property type="entry name" value="HEMK METHYLTRANSFERASE"/>
    <property type="match status" value="1"/>
</dbReference>
<dbReference type="InterPro" id="IPR040758">
    <property type="entry name" value="PrmC_N"/>
</dbReference>
<dbReference type="InterPro" id="IPR019874">
    <property type="entry name" value="RF_methyltr_PrmC"/>
</dbReference>
<comment type="caution">
    <text evidence="8">The sequence shown here is derived from an EMBL/GenBank/DDBJ whole genome shotgun (WGS) entry which is preliminary data.</text>
</comment>
<gene>
    <name evidence="5 8" type="primary">prmC</name>
    <name evidence="8" type="ORF">DHL47_00895</name>
</gene>
<evidence type="ECO:0000313" key="8">
    <source>
        <dbReference type="EMBL" id="MBP2619913.1"/>
    </source>
</evidence>
<dbReference type="EMBL" id="QFAY01000001">
    <property type="protein sequence ID" value="MBP2619913.1"/>
    <property type="molecule type" value="Genomic_DNA"/>
</dbReference>
<evidence type="ECO:0000256" key="5">
    <source>
        <dbReference type="HAMAP-Rule" id="MF_02126"/>
    </source>
</evidence>
<name>A0ABS5ATM4_9STRE</name>
<evidence type="ECO:0000256" key="1">
    <source>
        <dbReference type="ARBA" id="ARBA00022603"/>
    </source>
</evidence>
<feature type="binding site" evidence="5">
    <location>
        <begin position="117"/>
        <end position="121"/>
    </location>
    <ligand>
        <name>S-adenosyl-L-methionine</name>
        <dbReference type="ChEBI" id="CHEBI:59789"/>
    </ligand>
</feature>
<dbReference type="GO" id="GO:0032259">
    <property type="term" value="P:methylation"/>
    <property type="evidence" value="ECO:0007669"/>
    <property type="project" value="UniProtKB-KW"/>
</dbReference>
<evidence type="ECO:0000259" key="7">
    <source>
        <dbReference type="Pfam" id="PF17827"/>
    </source>
</evidence>
<dbReference type="InterPro" id="IPR050320">
    <property type="entry name" value="N5-glutamine_MTase"/>
</dbReference>
<evidence type="ECO:0000256" key="4">
    <source>
        <dbReference type="ARBA" id="ARBA00048391"/>
    </source>
</evidence>
<feature type="domain" description="Release factor glutamine methyltransferase N-terminal" evidence="7">
    <location>
        <begin position="5"/>
        <end position="73"/>
    </location>
</feature>
<comment type="caution">
    <text evidence="5">Lacks conserved residue(s) required for the propagation of feature annotation.</text>
</comment>
<dbReference type="Pfam" id="PF17827">
    <property type="entry name" value="PrmC_N"/>
    <property type="match status" value="1"/>
</dbReference>
<dbReference type="CDD" id="cd02440">
    <property type="entry name" value="AdoMet_MTases"/>
    <property type="match status" value="1"/>
</dbReference>
<dbReference type="NCBIfam" id="TIGR00536">
    <property type="entry name" value="hemK_fam"/>
    <property type="match status" value="1"/>
</dbReference>
<dbReference type="RefSeq" id="WP_209550570.1">
    <property type="nucleotide sequence ID" value="NZ_QFAY01000001.1"/>
</dbReference>
<comment type="similarity">
    <text evidence="5">Belongs to the protein N5-glutamine methyltransferase family. PrmC subfamily.</text>
</comment>
<evidence type="ECO:0000313" key="9">
    <source>
        <dbReference type="Proteomes" id="UP001519349"/>
    </source>
</evidence>
<feature type="binding site" evidence="5">
    <location>
        <position position="181"/>
    </location>
    <ligand>
        <name>S-adenosyl-L-methionine</name>
        <dbReference type="ChEBI" id="CHEBI:59789"/>
    </ligand>
</feature>
<dbReference type="InterPro" id="IPR004556">
    <property type="entry name" value="HemK-like"/>
</dbReference>
<evidence type="ECO:0000256" key="2">
    <source>
        <dbReference type="ARBA" id="ARBA00022679"/>
    </source>
</evidence>
<reference evidence="8 9" key="1">
    <citation type="submission" date="2018-05" db="EMBL/GenBank/DDBJ databases">
        <title>Draft genome sequence of Streptococcus panodentis CCUG 70867T.</title>
        <authorList>
            <person name="Salva-Serra F."/>
            <person name="Mendez V."/>
            <person name="Jaen-Luchoro D."/>
            <person name="Gonzales-Siles L."/>
            <person name="Karlsson R."/>
            <person name="Engstrom-Jakobsson H."/>
            <person name="Busquets A."/>
            <person name="Gomila M."/>
            <person name="Pineiro-Iglesias B."/>
            <person name="Bennasar-Figueras A."/>
            <person name="Seeger M."/>
            <person name="Moore E."/>
        </authorList>
    </citation>
    <scope>NUCLEOTIDE SEQUENCE [LARGE SCALE GENOMIC DNA]</scope>
    <source>
        <strain evidence="8 9">CCUG 70867</strain>
    </source>
</reference>
<dbReference type="Proteomes" id="UP001519349">
    <property type="component" value="Unassembled WGS sequence"/>
</dbReference>
<keyword evidence="9" id="KW-1185">Reference proteome</keyword>
<feature type="binding site" evidence="5">
    <location>
        <begin position="181"/>
        <end position="184"/>
    </location>
    <ligand>
        <name>substrate</name>
    </ligand>
</feature>